<dbReference type="SMART" id="SM00387">
    <property type="entry name" value="HATPase_c"/>
    <property type="match status" value="1"/>
</dbReference>
<dbReference type="InterPro" id="IPR003594">
    <property type="entry name" value="HATPase_dom"/>
</dbReference>
<dbReference type="Pfam" id="PF02518">
    <property type="entry name" value="HATPase_c"/>
    <property type="match status" value="1"/>
</dbReference>
<dbReference type="InterPro" id="IPR053159">
    <property type="entry name" value="Hybrid_Histidine_Kinase"/>
</dbReference>
<evidence type="ECO:0000256" key="4">
    <source>
        <dbReference type="SAM" id="Coils"/>
    </source>
</evidence>
<dbReference type="InterPro" id="IPR036097">
    <property type="entry name" value="HisK_dim/P_sf"/>
</dbReference>
<dbReference type="Gene3D" id="3.30.565.10">
    <property type="entry name" value="Histidine kinase-like ATPase, C-terminal domain"/>
    <property type="match status" value="1"/>
</dbReference>
<dbReference type="PROSITE" id="PS50109">
    <property type="entry name" value="HIS_KIN"/>
    <property type="match status" value="1"/>
</dbReference>
<evidence type="ECO:0000256" key="3">
    <source>
        <dbReference type="ARBA" id="ARBA00022553"/>
    </source>
</evidence>
<dbReference type="InterPro" id="IPR027417">
    <property type="entry name" value="P-loop_NTPase"/>
</dbReference>
<dbReference type="PANTHER" id="PTHR43642">
    <property type="entry name" value="HYBRID SIGNAL TRANSDUCTION HISTIDINE KINASE G"/>
    <property type="match status" value="1"/>
</dbReference>
<keyword evidence="4" id="KW-0175">Coiled coil</keyword>
<dbReference type="CDD" id="cd00082">
    <property type="entry name" value="HisKA"/>
    <property type="match status" value="1"/>
</dbReference>
<dbReference type="InterPro" id="IPR036890">
    <property type="entry name" value="HATPase_C_sf"/>
</dbReference>
<dbReference type="InterPro" id="IPR003661">
    <property type="entry name" value="HisK_dim/P_dom"/>
</dbReference>
<dbReference type="Pfam" id="PF13185">
    <property type="entry name" value="GAF_2"/>
    <property type="match status" value="1"/>
</dbReference>
<evidence type="ECO:0000259" key="5">
    <source>
        <dbReference type="PROSITE" id="PS50109"/>
    </source>
</evidence>
<keyword evidence="7" id="KW-1185">Reference proteome</keyword>
<comment type="caution">
    <text evidence="6">The sequence shown here is derived from an EMBL/GenBank/DDBJ whole genome shotgun (WGS) entry which is preliminary data.</text>
</comment>
<dbReference type="InterPro" id="IPR003018">
    <property type="entry name" value="GAF"/>
</dbReference>
<dbReference type="PRINTS" id="PR00344">
    <property type="entry name" value="BCTRLSENSOR"/>
</dbReference>
<sequence>MQTARSGKPEIVLISGAPGAGKSVLVDKLPKLVGRTRFEFATGKSEQLLKDVPFAPFAQILTSLIVNVLSANSTVVQDVANRLSEQMDGHSDLLLELVPEAGFLLNPKQKSLELQANVSQGRMIRTIVQALTSFSTPDCPLVLFLDDIQWADVSTVAVIKALIAQPIPHLMLIIAYRDEDISQTLIDVRDAARAGQVPVTQIILNPLTVHDTADLITSLLGNIALDDVEALSELVHAETGGNAFYIHHFLRRLAEEFIVKFDIKLQRWTFNRKQVAQGSNVIDFLNHRLKALSAKQQNVIKALAILGGQGELPLLSKICLLDMAELDQVIQSLSNSGLLARRGASLSLSHDRVLEAAYRLTNKQDRAKEHSRIAKLLLEEHTDGSVDKTFRIAHQIERAATGIIAFEDEDQRAFVSVMVSAARRARSTGAVKQSIEYLEIAQRLTTQTWEQNNRALLFELEYLYGECLINAARLDEATRTTHRLFTLADRQVDKANVLRLQAVIHTVRSDYESAINAALQGLALLDITLDRTPSARECDAAYDLVRHMLKERTLLALTQSANATSAEIKAAMALLSALSASYFVEGGLAFTHLAKIVELSLLHGATPETAYGLGWFGVLSASRYGNYGDAYEYATAAAEMVSRSGFEAQRTGTLLAVEQLTPWTRPLQDALGLAREAAKAGHTADDLGMACYARNHIVSDLIAMGTHLTILKDEVEQGIALIREVDYQDIEVILQGQSNFVQMLLHGNYGSHQSAAAAQIKSIPTQFWASFYEGMGAYFLREDDTAVDLLSHAMKFSWSLPAHIDVAYGHMFMALALSRKVTTSGATDFVFSQLENHRSMFAKWSELNPTTFANKLALIEAEIASLKGEFRLAAMRYEQSVNLAEAAGFVHEQALGHELAGAFYERSGLQTAAQSHMHTAHACYSLWGAEGKAQQIQARFPEYFSKMLAATAARGDSQADLDLDVVIRSSQALSEEIVLERVIGALMKDMIIHAGAQYAVLLMMHDDQPMIEASGRVVHQDVVLDVAQSLPQPQALPFWVLNAVVRKKKSMVLADAFAEAPQIRTDGPSDRILRSVLCLPLIKRGTLVGIMYLENNLAPGVFTTNRVAMLEILAPQAAISLDAARLYRELTEENLRRAQAEADLMQARAALANTSRFTLMGGLAASIAHEINQPLASIVSNADASTRWLKREKPNLDEAIAGLESIRESGIRAADIIKALRSLAKQAPVSLRAVDLNAIIKEVIRLTSPEIAKNTIRIETALQAEPQIILGDPIQLQQVILNLVTNAIDGMSDLPDNKRDLLIDVSRIDDKIFVRVQDKGTGIEKDTLRRIFEPFFSTKATGMGMGLAICQSILEAHGGRLEVNSVVGQGTTFSFSLTAVDDG</sequence>
<dbReference type="SUPFAM" id="SSF52540">
    <property type="entry name" value="P-loop containing nucleoside triphosphate hydrolases"/>
    <property type="match status" value="1"/>
</dbReference>
<dbReference type="InterPro" id="IPR004358">
    <property type="entry name" value="Sig_transdc_His_kin-like_C"/>
</dbReference>
<proteinExistence type="predicted"/>
<dbReference type="PANTHER" id="PTHR43642:SF1">
    <property type="entry name" value="HYBRID SIGNAL TRANSDUCTION HISTIDINE KINASE G"/>
    <property type="match status" value="1"/>
</dbReference>
<dbReference type="SMART" id="SM00065">
    <property type="entry name" value="GAF"/>
    <property type="match status" value="1"/>
</dbReference>
<dbReference type="Proteomes" id="UP000186894">
    <property type="component" value="Unassembled WGS sequence"/>
</dbReference>
<reference evidence="6 7" key="1">
    <citation type="submission" date="2016-09" db="EMBL/GenBank/DDBJ databases">
        <title>Rhizobium oryziradicis sp. nov., isolated from the root of rice.</title>
        <authorList>
            <person name="Zhao J."/>
            <person name="Zhang X."/>
        </authorList>
    </citation>
    <scope>NUCLEOTIDE SEQUENCE [LARGE SCALE GENOMIC DNA]</scope>
    <source>
        <strain evidence="6 7">N19</strain>
    </source>
</reference>
<dbReference type="GO" id="GO:0000155">
    <property type="term" value="F:phosphorelay sensor kinase activity"/>
    <property type="evidence" value="ECO:0007669"/>
    <property type="project" value="InterPro"/>
</dbReference>
<name>A0A1Q8ZXM8_9HYPH</name>
<accession>A0A1Q8ZXM8</accession>
<dbReference type="EMBL" id="MKIM01000019">
    <property type="protein sequence ID" value="OLP46792.1"/>
    <property type="molecule type" value="Genomic_DNA"/>
</dbReference>
<dbReference type="SUPFAM" id="SSF55874">
    <property type="entry name" value="ATPase domain of HSP90 chaperone/DNA topoisomerase II/histidine kinase"/>
    <property type="match status" value="1"/>
</dbReference>
<feature type="domain" description="Histidine kinase" evidence="5">
    <location>
        <begin position="1166"/>
        <end position="1381"/>
    </location>
</feature>
<dbReference type="Pfam" id="PF13191">
    <property type="entry name" value="AAA_16"/>
    <property type="match status" value="1"/>
</dbReference>
<evidence type="ECO:0000256" key="2">
    <source>
        <dbReference type="ARBA" id="ARBA00012438"/>
    </source>
</evidence>
<dbReference type="EC" id="2.7.13.3" evidence="2"/>
<dbReference type="SUPFAM" id="SSF47384">
    <property type="entry name" value="Homodimeric domain of signal transducing histidine kinase"/>
    <property type="match status" value="1"/>
</dbReference>
<dbReference type="InterPro" id="IPR041664">
    <property type="entry name" value="AAA_16"/>
</dbReference>
<dbReference type="InterPro" id="IPR029016">
    <property type="entry name" value="GAF-like_dom_sf"/>
</dbReference>
<organism evidence="6 7">
    <name type="scientific">Rhizobium oryziradicis</name>
    <dbReference type="NCBI Taxonomy" id="1867956"/>
    <lineage>
        <taxon>Bacteria</taxon>
        <taxon>Pseudomonadati</taxon>
        <taxon>Pseudomonadota</taxon>
        <taxon>Alphaproteobacteria</taxon>
        <taxon>Hyphomicrobiales</taxon>
        <taxon>Rhizobiaceae</taxon>
        <taxon>Rhizobium/Agrobacterium group</taxon>
        <taxon>Rhizobium</taxon>
    </lineage>
</organism>
<keyword evidence="3" id="KW-0597">Phosphoprotein</keyword>
<dbReference type="SMART" id="SM00388">
    <property type="entry name" value="HisKA"/>
    <property type="match status" value="1"/>
</dbReference>
<feature type="coiled-coil region" evidence="4">
    <location>
        <begin position="1121"/>
        <end position="1150"/>
    </location>
</feature>
<gene>
    <name evidence="6" type="ORF">BJF95_15270</name>
</gene>
<dbReference type="Gene3D" id="1.10.287.130">
    <property type="match status" value="1"/>
</dbReference>
<dbReference type="Pfam" id="PF00512">
    <property type="entry name" value="HisKA"/>
    <property type="match status" value="1"/>
</dbReference>
<dbReference type="STRING" id="1867956.BJF95_15270"/>
<comment type="catalytic activity">
    <reaction evidence="1">
        <text>ATP + protein L-histidine = ADP + protein N-phospho-L-histidine.</text>
        <dbReference type="EC" id="2.7.13.3"/>
    </reaction>
</comment>
<dbReference type="SUPFAM" id="SSF55781">
    <property type="entry name" value="GAF domain-like"/>
    <property type="match status" value="1"/>
</dbReference>
<evidence type="ECO:0000256" key="1">
    <source>
        <dbReference type="ARBA" id="ARBA00000085"/>
    </source>
</evidence>
<evidence type="ECO:0000313" key="6">
    <source>
        <dbReference type="EMBL" id="OLP46792.1"/>
    </source>
</evidence>
<dbReference type="InterPro" id="IPR005467">
    <property type="entry name" value="His_kinase_dom"/>
</dbReference>
<evidence type="ECO:0000313" key="7">
    <source>
        <dbReference type="Proteomes" id="UP000186894"/>
    </source>
</evidence>
<protein>
    <recommendedName>
        <fullName evidence="2">histidine kinase</fullName>
        <ecNumber evidence="2">2.7.13.3</ecNumber>
    </recommendedName>
</protein>
<dbReference type="Gene3D" id="3.30.450.40">
    <property type="match status" value="1"/>
</dbReference>